<keyword evidence="2" id="KW-1185">Reference proteome</keyword>
<sequence length="78" mass="8920">MNLVRRGDSVTVTFVKPLESAGRYITECFGWVEATDLSGVRIDVEQFKFQHGKYQSESGQTLVIPWANIRALWLNDDE</sequence>
<dbReference type="RefSeq" id="WP_151543716.1">
    <property type="nucleotide sequence ID" value="NZ_WBMR01000114.1"/>
</dbReference>
<dbReference type="AlphaFoldDB" id="A0A6L3VKT6"/>
<comment type="caution">
    <text evidence="1">The sequence shown here is derived from an EMBL/GenBank/DDBJ whole genome shotgun (WGS) entry which is preliminary data.</text>
</comment>
<dbReference type="EMBL" id="WBMR01000114">
    <property type="protein sequence ID" value="KAB2372048.1"/>
    <property type="molecule type" value="Genomic_DNA"/>
</dbReference>
<organism evidence="1 2">
    <name type="scientific">Actinomadura montaniterrae</name>
    <dbReference type="NCBI Taxonomy" id="1803903"/>
    <lineage>
        <taxon>Bacteria</taxon>
        <taxon>Bacillati</taxon>
        <taxon>Actinomycetota</taxon>
        <taxon>Actinomycetes</taxon>
        <taxon>Streptosporangiales</taxon>
        <taxon>Thermomonosporaceae</taxon>
        <taxon>Actinomadura</taxon>
    </lineage>
</organism>
<reference evidence="1 2" key="1">
    <citation type="submission" date="2019-09" db="EMBL/GenBank/DDBJ databases">
        <title>Actinomadura physcomitrii sp. nov., a novel actinomycete isolated from moss [Physcomitrium sphaericum (Ludw) Fuernr].</title>
        <authorList>
            <person name="Liu C."/>
            <person name="Zhuang X."/>
        </authorList>
    </citation>
    <scope>NUCLEOTIDE SEQUENCE [LARGE SCALE GENOMIC DNA]</scope>
    <source>
        <strain evidence="1 2">CYP1-1B</strain>
    </source>
</reference>
<proteinExistence type="predicted"/>
<dbReference type="Proteomes" id="UP000483004">
    <property type="component" value="Unassembled WGS sequence"/>
</dbReference>
<name>A0A6L3VKT6_9ACTN</name>
<accession>A0A6L3VKT6</accession>
<evidence type="ECO:0000313" key="1">
    <source>
        <dbReference type="EMBL" id="KAB2372048.1"/>
    </source>
</evidence>
<protein>
    <submittedName>
        <fullName evidence="1">Uncharacterized protein</fullName>
    </submittedName>
</protein>
<gene>
    <name evidence="1" type="ORF">F9B16_30750</name>
</gene>
<evidence type="ECO:0000313" key="2">
    <source>
        <dbReference type="Proteomes" id="UP000483004"/>
    </source>
</evidence>